<sequence>MFTALACESSLV</sequence>
<dbReference type="EMBL" id="GBRH01230160">
    <property type="protein sequence ID" value="JAD67735.1"/>
    <property type="molecule type" value="Transcribed_RNA"/>
</dbReference>
<evidence type="ECO:0000313" key="1">
    <source>
        <dbReference type="EMBL" id="JAD67735.1"/>
    </source>
</evidence>
<name>A0A0A9C2X8_ARUDO</name>
<protein>
    <submittedName>
        <fullName evidence="1">Uncharacterized protein</fullName>
    </submittedName>
</protein>
<reference evidence="1" key="2">
    <citation type="journal article" date="2015" name="Data Brief">
        <title>Shoot transcriptome of the giant reed, Arundo donax.</title>
        <authorList>
            <person name="Barrero R.A."/>
            <person name="Guerrero F.D."/>
            <person name="Moolhuijzen P."/>
            <person name="Goolsby J.A."/>
            <person name="Tidwell J."/>
            <person name="Bellgard S.E."/>
            <person name="Bellgard M.I."/>
        </authorList>
    </citation>
    <scope>NUCLEOTIDE SEQUENCE</scope>
    <source>
        <tissue evidence="1">Shoot tissue taken approximately 20 cm above the soil surface</tissue>
    </source>
</reference>
<proteinExistence type="predicted"/>
<reference evidence="1" key="1">
    <citation type="submission" date="2014-09" db="EMBL/GenBank/DDBJ databases">
        <authorList>
            <person name="Magalhaes I.L.F."/>
            <person name="Oliveira U."/>
            <person name="Santos F.R."/>
            <person name="Vidigal T.H.D.A."/>
            <person name="Brescovit A.D."/>
            <person name="Santos A.J."/>
        </authorList>
    </citation>
    <scope>NUCLEOTIDE SEQUENCE</scope>
    <source>
        <tissue evidence="1">Shoot tissue taken approximately 20 cm above the soil surface</tissue>
    </source>
</reference>
<organism evidence="1">
    <name type="scientific">Arundo donax</name>
    <name type="common">Giant reed</name>
    <name type="synonym">Donax arundinaceus</name>
    <dbReference type="NCBI Taxonomy" id="35708"/>
    <lineage>
        <taxon>Eukaryota</taxon>
        <taxon>Viridiplantae</taxon>
        <taxon>Streptophyta</taxon>
        <taxon>Embryophyta</taxon>
        <taxon>Tracheophyta</taxon>
        <taxon>Spermatophyta</taxon>
        <taxon>Magnoliopsida</taxon>
        <taxon>Liliopsida</taxon>
        <taxon>Poales</taxon>
        <taxon>Poaceae</taxon>
        <taxon>PACMAD clade</taxon>
        <taxon>Arundinoideae</taxon>
        <taxon>Arundineae</taxon>
        <taxon>Arundo</taxon>
    </lineage>
</organism>
<accession>A0A0A9C2X8</accession>